<reference evidence="2 3" key="1">
    <citation type="submission" date="2024-01" db="EMBL/GenBank/DDBJ databases">
        <title>New evidence supports the origin of RcGTA from prophage.</title>
        <authorList>
            <person name="Xu Y."/>
            <person name="Liu B."/>
            <person name="Chen F."/>
        </authorList>
    </citation>
    <scope>NUCLEOTIDE SEQUENCE [LARGE SCALE GENOMIC DNA]</scope>
    <source>
        <strain evidence="2 3">CBW1107-2</strain>
    </source>
</reference>
<dbReference type="EMBL" id="JAZHFV010000015">
    <property type="protein sequence ID" value="MEX4010527.1"/>
    <property type="molecule type" value="Genomic_DNA"/>
</dbReference>
<feature type="region of interest" description="Disordered" evidence="1">
    <location>
        <begin position="1"/>
        <end position="20"/>
    </location>
</feature>
<organism evidence="2 3">
    <name type="scientific">Neoaquamicrobium sediminum</name>
    <dbReference type="NCBI Taxonomy" id="1849104"/>
    <lineage>
        <taxon>Bacteria</taxon>
        <taxon>Pseudomonadati</taxon>
        <taxon>Pseudomonadota</taxon>
        <taxon>Alphaproteobacteria</taxon>
        <taxon>Hyphomicrobiales</taxon>
        <taxon>Phyllobacteriaceae</taxon>
        <taxon>Neoaquamicrobium</taxon>
    </lineage>
</organism>
<name>A0ABV3X0Q1_9HYPH</name>
<gene>
    <name evidence="2" type="ORF">V1479_24785</name>
</gene>
<proteinExistence type="predicted"/>
<keyword evidence="3" id="KW-1185">Reference proteome</keyword>
<evidence type="ECO:0000313" key="2">
    <source>
        <dbReference type="EMBL" id="MEX4010527.1"/>
    </source>
</evidence>
<sequence length="73" mass="8157">MTRPDGKAARANGRDAQRHDAAIMGKTLRQYERCHPDDTFADLVRRSSFSKEDRRLLEDWLVATASHAGSADG</sequence>
<accession>A0ABV3X0Q1</accession>
<dbReference type="Proteomes" id="UP001559025">
    <property type="component" value="Unassembled WGS sequence"/>
</dbReference>
<dbReference type="RefSeq" id="WP_173193765.1">
    <property type="nucleotide sequence ID" value="NZ_JABETK010000003.1"/>
</dbReference>
<protein>
    <submittedName>
        <fullName evidence="2">Uncharacterized protein</fullName>
    </submittedName>
</protein>
<comment type="caution">
    <text evidence="2">The sequence shown here is derived from an EMBL/GenBank/DDBJ whole genome shotgun (WGS) entry which is preliminary data.</text>
</comment>
<evidence type="ECO:0000256" key="1">
    <source>
        <dbReference type="SAM" id="MobiDB-lite"/>
    </source>
</evidence>
<evidence type="ECO:0000313" key="3">
    <source>
        <dbReference type="Proteomes" id="UP001559025"/>
    </source>
</evidence>